<gene>
    <name evidence="1" type="ORF">IB292_01800</name>
</gene>
<evidence type="ECO:0000313" key="1">
    <source>
        <dbReference type="EMBL" id="MCC3803760.1"/>
    </source>
</evidence>
<accession>A0A9Q3YK82</accession>
<organism evidence="1 2">
    <name type="scientific">Vibrio parahaemolyticus</name>
    <dbReference type="NCBI Taxonomy" id="670"/>
    <lineage>
        <taxon>Bacteria</taxon>
        <taxon>Pseudomonadati</taxon>
        <taxon>Pseudomonadota</taxon>
        <taxon>Gammaproteobacteria</taxon>
        <taxon>Vibrionales</taxon>
        <taxon>Vibrionaceae</taxon>
        <taxon>Vibrio</taxon>
    </lineage>
</organism>
<evidence type="ECO:0000313" key="2">
    <source>
        <dbReference type="Proteomes" id="UP000726777"/>
    </source>
</evidence>
<name>A0A9Q3YK82_VIBPH</name>
<comment type="caution">
    <text evidence="1">The sequence shown here is derived from an EMBL/GenBank/DDBJ whole genome shotgun (WGS) entry which is preliminary data.</text>
</comment>
<dbReference type="EMBL" id="JACVHL010000002">
    <property type="protein sequence ID" value="MCC3803760.1"/>
    <property type="molecule type" value="Genomic_DNA"/>
</dbReference>
<reference evidence="1" key="1">
    <citation type="submission" date="2020-09" db="EMBL/GenBank/DDBJ databases">
        <title>Genome sequence of Vibrio parahaemolyticus isolates.</title>
        <authorList>
            <person name="Hammerl J.A."/>
            <person name="Strauch E."/>
        </authorList>
    </citation>
    <scope>NUCLEOTIDE SEQUENCE</scope>
    <source>
        <strain evidence="1">17-VB00146</strain>
    </source>
</reference>
<proteinExistence type="predicted"/>
<dbReference type="AlphaFoldDB" id="A0A9Q3YK82"/>
<dbReference type="RefSeq" id="WP_228085434.1">
    <property type="nucleotide sequence ID" value="NZ_JACVHL010000002.1"/>
</dbReference>
<sequence>MKLTNEKTILWIGVGAREHYLVYAQQISKDYCHIVIDHFDRSQFEPDKYHCCFVFSGIQDQRDFRDLSLLQRPNVFLFLDGKSLVDCRRTHIGEIMLLDRDGFCFFTNDRFVNICLDFNLIAFTVSNNMNCTPPQKPSIKNLLSCSINEINVWTRASDFVCRIDDHCKVTAGSSVSMYVDPNVLMQDYIYIGGVTPDHLIQIFYPYSDDESIFRQYLTAMARRLGAAKTLAICNTHKPLHTQICRTEKDIEMFHINATTNSKNCSVFIMLKERDV</sequence>
<dbReference type="Proteomes" id="UP000726777">
    <property type="component" value="Unassembled WGS sequence"/>
</dbReference>
<protein>
    <submittedName>
        <fullName evidence="1">Uncharacterized protein</fullName>
    </submittedName>
</protein>